<evidence type="ECO:0000313" key="2">
    <source>
        <dbReference type="Proteomes" id="UP000663852"/>
    </source>
</evidence>
<reference evidence="1" key="1">
    <citation type="submission" date="2021-02" db="EMBL/GenBank/DDBJ databases">
        <authorList>
            <person name="Nowell W R."/>
        </authorList>
    </citation>
    <scope>NUCLEOTIDE SEQUENCE</scope>
</reference>
<sequence length="68" mass="7708">MNSGTSTSGYKLRLNRYLTENNIDGFAVVNNRERFLIPSDENTFGGIKVPYVLIDTQVNKSYAGYDRI</sequence>
<protein>
    <submittedName>
        <fullName evidence="1">Uncharacterized protein</fullName>
    </submittedName>
</protein>
<name>A0A815BFX0_ADIRI</name>
<dbReference type="EMBL" id="CAJNOJ010000192">
    <property type="protein sequence ID" value="CAF1269466.1"/>
    <property type="molecule type" value="Genomic_DNA"/>
</dbReference>
<comment type="caution">
    <text evidence="1">The sequence shown here is derived from an EMBL/GenBank/DDBJ whole genome shotgun (WGS) entry which is preliminary data.</text>
</comment>
<gene>
    <name evidence="1" type="ORF">EDS130_LOCUS28950</name>
</gene>
<dbReference type="Proteomes" id="UP000663852">
    <property type="component" value="Unassembled WGS sequence"/>
</dbReference>
<evidence type="ECO:0000313" key="1">
    <source>
        <dbReference type="EMBL" id="CAF1269466.1"/>
    </source>
</evidence>
<dbReference type="AlphaFoldDB" id="A0A815BFX0"/>
<accession>A0A815BFX0</accession>
<organism evidence="1 2">
    <name type="scientific">Adineta ricciae</name>
    <name type="common">Rotifer</name>
    <dbReference type="NCBI Taxonomy" id="249248"/>
    <lineage>
        <taxon>Eukaryota</taxon>
        <taxon>Metazoa</taxon>
        <taxon>Spiralia</taxon>
        <taxon>Gnathifera</taxon>
        <taxon>Rotifera</taxon>
        <taxon>Eurotatoria</taxon>
        <taxon>Bdelloidea</taxon>
        <taxon>Adinetida</taxon>
        <taxon>Adinetidae</taxon>
        <taxon>Adineta</taxon>
    </lineage>
</organism>
<proteinExistence type="predicted"/>